<protein>
    <submittedName>
        <fullName evidence="1">Uncharacterized protein</fullName>
    </submittedName>
</protein>
<proteinExistence type="predicted"/>
<name>A0A6J4URZ0_9BACT</name>
<accession>A0A6J4URZ0</accession>
<feature type="non-terminal residue" evidence="1">
    <location>
        <position position="1"/>
    </location>
</feature>
<organism evidence="1">
    <name type="scientific">uncultured Thermomicrobiales bacterium</name>
    <dbReference type="NCBI Taxonomy" id="1645740"/>
    <lineage>
        <taxon>Bacteria</taxon>
        <taxon>Pseudomonadati</taxon>
        <taxon>Thermomicrobiota</taxon>
        <taxon>Thermomicrobia</taxon>
        <taxon>Thermomicrobiales</taxon>
        <taxon>environmental samples</taxon>
    </lineage>
</organism>
<gene>
    <name evidence="1" type="ORF">AVDCRST_MAG70-1216</name>
</gene>
<evidence type="ECO:0000313" key="1">
    <source>
        <dbReference type="EMBL" id="CAA9554945.1"/>
    </source>
</evidence>
<reference evidence="1" key="1">
    <citation type="submission" date="2020-02" db="EMBL/GenBank/DDBJ databases">
        <authorList>
            <person name="Meier V. D."/>
        </authorList>
    </citation>
    <scope>NUCLEOTIDE SEQUENCE</scope>
    <source>
        <strain evidence="1">AVDCRST_MAG70</strain>
    </source>
</reference>
<dbReference type="AlphaFoldDB" id="A0A6J4URZ0"/>
<sequence length="37" mass="4164">AHPAPRGRGQVRTEDDCGRGRCCLQWSLVPSQGHRYL</sequence>
<dbReference type="EMBL" id="CADCWH010000194">
    <property type="protein sequence ID" value="CAA9554945.1"/>
    <property type="molecule type" value="Genomic_DNA"/>
</dbReference>
<feature type="non-terminal residue" evidence="1">
    <location>
        <position position="37"/>
    </location>
</feature>